<evidence type="ECO:0000259" key="4">
    <source>
        <dbReference type="Pfam" id="PF18027"/>
    </source>
</evidence>
<feature type="region of interest" description="Disordered" evidence="3">
    <location>
        <begin position="811"/>
        <end position="832"/>
    </location>
</feature>
<dbReference type="OrthoDB" id="10254226at2759"/>
<dbReference type="InterPro" id="IPR050821">
    <property type="entry name" value="Cytosolic_carboxypeptidase"/>
</dbReference>
<dbReference type="GO" id="GO:0004180">
    <property type="term" value="F:carboxypeptidase activity"/>
    <property type="evidence" value="ECO:0007669"/>
    <property type="project" value="UniProtKB-KW"/>
</dbReference>
<sequence>MDAKRISPEENDIMGTLIARGEHYDISDTIYARCILPPDQHQHLNEIVLPSLAHNKDLTVNNPDRRYESETMSRAELKRLVDDPRDDVSIPIPRVRQGIPRKPLGPFAPPDNTKIVSYATPLRDKAAIKLYTERAKRRDTDLLAGSPQRIILYHALLASEYRGKDWYQCKGTQKWADSLRFDARFESGNLFTAVRILGTQQYELMVNPDYETCEHMSWFYFAIGNVRKGVRYTFKVLNYIKPQCMFCEGAGIPTYIPTQHKKGWQRLGDEICYYPNTTKRRGEYYYKQVENIYLNPIVESAPAPTRSKSASSKSATKSKGTDSKKDGKKSSKKKVVKTPVDALGTHYTLSFCMTFKQDHDIVFLASAIPYTFTDLNRYLEQLQSTPLIRIEKLTRSLMGNNCRVITLGTSSQEKELILVLARIHPGEPSGNYVLQGFLDFLSGRRDAELKRYISWLVAHLEESRLMHDSLQGSPRLKDSLNQTTLESSKHEGDCDETQEEAKDSTTMAAGTPKMTFNPDGSRPLPPQLYQPKDLPAPTDLFAFAGNYYGVDEKYRRNSPLTADEVKELRLRLYKNELLRKFLLEKYLFKIIPMVNPDGVILGNSRVNVERIDMAHHWPLATNLNCPELFAIRELINEHVIEQKYELKFIIDMHATTHQPNFFLHTNESIDYMNLRRLFWESCGQQGLIPNLGLENITSFFTHDIISINTLLNDARERAREAERVSKDREKDRDATQLPSAKGAEKDMFDRLYKEAMERHMATKNAIFGNNSYESMLRQNVDTDRAASQYEDGFIHFVGADIMESEFARNLFHKDDRTSPPPSSRRSARRFSTEQNETFLNQSIDEPRVKAVYKYTVNPNEYALIHKQIMMSAYKNIQENKSRAISPSPGVGVRFSNDTKAESPRRLTTTIPEESPYRLTFSEMVYPILLAENGENYLFDIASCTYNDNSSVKPNSLRTYAAKVWGCDNIYVAESSLYGTNRLEVEHSEKAILYGGIVNASRYELGVLDESYDSSTELEGGGSIDQGTIGSQIQIPQSNGTSLSAVDPCAMDLDDPAVLADKEKPFIVPLNKKGVTTVTDTRVFTSDWADFNRHLVPADYFIYGEALIMTLGLMFDKNCEAMTAELEKLRADYVTWIKHSFNHLITNPRRDIVGFDLDKLPMSLKLKLKERIHIFSQFEAQSGTEFDHVVRINKTINTTKVFNFLDPEGYDRPMSDSDDSQPIEYEVSEVEQKKAEKLKTKEQRLQEKRERLELRDCVRTMVMEQLNPEKLRKQQEKGKKGVKSAKGSRISTAHETTRFMSTTALGMTSLMGDSMMGGVRVQDAQSSVFIDPGRFRPGLDTPDISRIVGPDDTMRSMKLGGDISEDESRKAA</sequence>
<keyword evidence="5" id="KW-0378">Hydrolase</keyword>
<evidence type="ECO:0000256" key="1">
    <source>
        <dbReference type="ARBA" id="ARBA00001947"/>
    </source>
</evidence>
<dbReference type="VEuPathDB" id="GiardiaDB:GMRT_14216"/>
<evidence type="ECO:0000256" key="2">
    <source>
        <dbReference type="SAM" id="Coils"/>
    </source>
</evidence>
<keyword evidence="6" id="KW-1185">Reference proteome</keyword>
<keyword evidence="2" id="KW-0175">Coiled coil</keyword>
<gene>
    <name evidence="5" type="ORF">GMRT_14216</name>
</gene>
<dbReference type="SUPFAM" id="SSF53187">
    <property type="entry name" value="Zn-dependent exopeptidases"/>
    <property type="match status" value="2"/>
</dbReference>
<feature type="region of interest" description="Disordered" evidence="3">
    <location>
        <begin position="1331"/>
        <end position="1371"/>
    </location>
</feature>
<dbReference type="Gene3D" id="3.40.630.10">
    <property type="entry name" value="Zn peptidases"/>
    <property type="match status" value="2"/>
</dbReference>
<comment type="cofactor">
    <cofactor evidence="1">
        <name>Zn(2+)</name>
        <dbReference type="ChEBI" id="CHEBI:29105"/>
    </cofactor>
</comment>
<name>A0A4Z1SZS1_GIAMU</name>
<dbReference type="PANTHER" id="PTHR12756:SF45">
    <property type="entry name" value="CYTOSOLIC CARBOXYPEPTIDASE NNA1"/>
    <property type="match status" value="1"/>
</dbReference>
<dbReference type="InterPro" id="IPR040626">
    <property type="entry name" value="Pepdidase_M14_N"/>
</dbReference>
<feature type="region of interest" description="Disordered" evidence="3">
    <location>
        <begin position="302"/>
        <end position="335"/>
    </location>
</feature>
<accession>A0A4Z1SZS1</accession>
<feature type="coiled-coil region" evidence="2">
    <location>
        <begin position="1227"/>
        <end position="1254"/>
    </location>
</feature>
<organism evidence="5 6">
    <name type="scientific">Giardia muris</name>
    <dbReference type="NCBI Taxonomy" id="5742"/>
    <lineage>
        <taxon>Eukaryota</taxon>
        <taxon>Metamonada</taxon>
        <taxon>Diplomonadida</taxon>
        <taxon>Hexamitidae</taxon>
        <taxon>Giardiinae</taxon>
        <taxon>Giardia</taxon>
    </lineage>
</organism>
<feature type="region of interest" description="Disordered" evidence="3">
    <location>
        <begin position="721"/>
        <end position="740"/>
    </location>
</feature>
<feature type="region of interest" description="Disordered" evidence="3">
    <location>
        <begin position="482"/>
        <end position="523"/>
    </location>
</feature>
<keyword evidence="5" id="KW-0121">Carboxypeptidase</keyword>
<feature type="domain" description="Cytosolic carboxypeptidase N-terminal" evidence="4">
    <location>
        <begin position="181"/>
        <end position="249"/>
    </location>
</feature>
<dbReference type="Gene3D" id="2.60.40.3120">
    <property type="match status" value="1"/>
</dbReference>
<evidence type="ECO:0000256" key="3">
    <source>
        <dbReference type="SAM" id="MobiDB-lite"/>
    </source>
</evidence>
<evidence type="ECO:0000313" key="5">
    <source>
        <dbReference type="EMBL" id="TNJ30245.1"/>
    </source>
</evidence>
<proteinExistence type="predicted"/>
<feature type="compositionally biased region" description="Basic and acidic residues" evidence="3">
    <location>
        <begin position="721"/>
        <end position="734"/>
    </location>
</feature>
<protein>
    <submittedName>
        <fullName evidence="5">Putative Carboxypeptidase</fullName>
    </submittedName>
</protein>
<reference evidence="5 6" key="1">
    <citation type="submission" date="2019-05" db="EMBL/GenBank/DDBJ databases">
        <title>The compact genome of Giardia muris reveals important steps in the evolution of intestinal protozoan parasites.</title>
        <authorList>
            <person name="Xu F."/>
            <person name="Jimenez-Gonzalez A."/>
            <person name="Einarsson E."/>
            <person name="Astvaldsson A."/>
            <person name="Peirasmaki D."/>
            <person name="Eckmann L."/>
            <person name="Andersson J.O."/>
            <person name="Svard S.G."/>
            <person name="Jerlstrom-Hultqvist J."/>
        </authorList>
    </citation>
    <scope>NUCLEOTIDE SEQUENCE [LARGE SCALE GENOMIC DNA]</scope>
    <source>
        <strain evidence="5 6">Roberts-Thomson</strain>
    </source>
</reference>
<comment type="caution">
    <text evidence="5">The sequence shown here is derived from an EMBL/GenBank/DDBJ whole genome shotgun (WGS) entry which is preliminary data.</text>
</comment>
<dbReference type="PANTHER" id="PTHR12756">
    <property type="entry name" value="CYTOSOLIC CARBOXYPEPTIDASE"/>
    <property type="match status" value="1"/>
</dbReference>
<evidence type="ECO:0000313" key="6">
    <source>
        <dbReference type="Proteomes" id="UP000315496"/>
    </source>
</evidence>
<dbReference type="Pfam" id="PF18027">
    <property type="entry name" value="Pepdidase_M14_N"/>
    <property type="match status" value="1"/>
</dbReference>
<feature type="compositionally biased region" description="Low complexity" evidence="3">
    <location>
        <begin position="307"/>
        <end position="318"/>
    </location>
</feature>
<keyword evidence="5" id="KW-0645">Protease</keyword>
<feature type="compositionally biased region" description="Basic and acidic residues" evidence="3">
    <location>
        <begin position="319"/>
        <end position="329"/>
    </location>
</feature>
<dbReference type="Proteomes" id="UP000315496">
    <property type="component" value="Chromosome 1"/>
</dbReference>
<feature type="region of interest" description="Disordered" evidence="3">
    <location>
        <begin position="1271"/>
        <end position="1290"/>
    </location>
</feature>
<dbReference type="EMBL" id="VDLU01000001">
    <property type="protein sequence ID" value="TNJ30245.1"/>
    <property type="molecule type" value="Genomic_DNA"/>
</dbReference>